<feature type="transmembrane region" description="Helical" evidence="1">
    <location>
        <begin position="146"/>
        <end position="163"/>
    </location>
</feature>
<name>A0A368JV98_9BACT</name>
<dbReference type="EMBL" id="QOWE01000001">
    <property type="protein sequence ID" value="RCR71590.1"/>
    <property type="molecule type" value="Genomic_DNA"/>
</dbReference>
<accession>A0A368JV98</accession>
<keyword evidence="1" id="KW-0812">Transmembrane</keyword>
<feature type="transmembrane region" description="Helical" evidence="1">
    <location>
        <begin position="6"/>
        <end position="24"/>
    </location>
</feature>
<evidence type="ECO:0000313" key="2">
    <source>
        <dbReference type="EMBL" id="RCR71590.1"/>
    </source>
</evidence>
<proteinExistence type="predicted"/>
<protein>
    <submittedName>
        <fullName evidence="2">Uncharacterized protein</fullName>
    </submittedName>
</protein>
<keyword evidence="3" id="KW-1185">Reference proteome</keyword>
<keyword evidence="1" id="KW-0472">Membrane</keyword>
<feature type="transmembrane region" description="Helical" evidence="1">
    <location>
        <begin position="33"/>
        <end position="56"/>
    </location>
</feature>
<reference evidence="2 3" key="1">
    <citation type="submission" date="2018-07" db="EMBL/GenBank/DDBJ databases">
        <title>Genome analysis of Larkinella rosea.</title>
        <authorList>
            <person name="Zhou Z."/>
            <person name="Wang G."/>
        </authorList>
    </citation>
    <scope>NUCLEOTIDE SEQUENCE [LARGE SCALE GENOMIC DNA]</scope>
    <source>
        <strain evidence="3">zzj9</strain>
    </source>
</reference>
<dbReference type="InterPro" id="IPR054235">
    <property type="entry name" value="DUF6962"/>
</dbReference>
<comment type="caution">
    <text evidence="2">The sequence shown here is derived from an EMBL/GenBank/DDBJ whole genome shotgun (WGS) entry which is preliminary data.</text>
</comment>
<sequence>MNLSNMVSDAVLAFTGIWVFWRYFMALSWYNRVLWGLFLITISMTALVGVLVFAGIQGVVPLHRSLETLAASMGVVCVIVGVWGLILKQRITRSGFVITVTLGIVLFLLLLLSPTIRAFEPVIPSMGMVIVLLIAFLGVVRRDPRATWVVLAVMILALATRMGQLKNLPIHPIDFYHYTLSLSLLCFGKSAQKTDAENRPGGK</sequence>
<feature type="transmembrane region" description="Helical" evidence="1">
    <location>
        <begin position="68"/>
        <end position="87"/>
    </location>
</feature>
<dbReference type="OrthoDB" id="951869at2"/>
<dbReference type="Pfam" id="PF22285">
    <property type="entry name" value="DUF6962"/>
    <property type="match status" value="1"/>
</dbReference>
<dbReference type="AlphaFoldDB" id="A0A368JV98"/>
<feature type="transmembrane region" description="Helical" evidence="1">
    <location>
        <begin position="94"/>
        <end position="116"/>
    </location>
</feature>
<evidence type="ECO:0000256" key="1">
    <source>
        <dbReference type="SAM" id="Phobius"/>
    </source>
</evidence>
<dbReference type="Proteomes" id="UP000253383">
    <property type="component" value="Unassembled WGS sequence"/>
</dbReference>
<dbReference type="RefSeq" id="WP_114404123.1">
    <property type="nucleotide sequence ID" value="NZ_QOWE01000001.1"/>
</dbReference>
<evidence type="ECO:0000313" key="3">
    <source>
        <dbReference type="Proteomes" id="UP000253383"/>
    </source>
</evidence>
<gene>
    <name evidence="2" type="ORF">DUE52_01305</name>
</gene>
<keyword evidence="1" id="KW-1133">Transmembrane helix</keyword>
<organism evidence="2 3">
    <name type="scientific">Larkinella punicea</name>
    <dbReference type="NCBI Taxonomy" id="2315727"/>
    <lineage>
        <taxon>Bacteria</taxon>
        <taxon>Pseudomonadati</taxon>
        <taxon>Bacteroidota</taxon>
        <taxon>Cytophagia</taxon>
        <taxon>Cytophagales</taxon>
        <taxon>Spirosomataceae</taxon>
        <taxon>Larkinella</taxon>
    </lineage>
</organism>
<feature type="transmembrane region" description="Helical" evidence="1">
    <location>
        <begin position="122"/>
        <end position="139"/>
    </location>
</feature>